<dbReference type="Pfam" id="PF00903">
    <property type="entry name" value="Glyoxalase"/>
    <property type="match status" value="1"/>
</dbReference>
<sequence length="153" mass="17186">GFASSDLERTVKFYTQVLGAKVQWQTERQIKLYVGDLGLAIPLGTPNPQYDMHFGYRADPDTIDETIAHIESCGIEVDGPHGHGAEPQNVSWFFTDPDGYRLEIECHYPNLELVIMTLDRDHGNQKPELGLFRGGDAREAVREQQAKGYVLVP</sequence>
<dbReference type="EMBL" id="UINC01171229">
    <property type="protein sequence ID" value="SVD75688.1"/>
    <property type="molecule type" value="Genomic_DNA"/>
</dbReference>
<evidence type="ECO:0000259" key="1">
    <source>
        <dbReference type="PROSITE" id="PS51819"/>
    </source>
</evidence>
<protein>
    <recommendedName>
        <fullName evidence="1">VOC domain-containing protein</fullName>
    </recommendedName>
</protein>
<dbReference type="Gene3D" id="3.10.180.10">
    <property type="entry name" value="2,3-Dihydroxybiphenyl 1,2-Dioxygenase, domain 1"/>
    <property type="match status" value="1"/>
</dbReference>
<dbReference type="SUPFAM" id="SSF54593">
    <property type="entry name" value="Glyoxalase/Bleomycin resistance protein/Dihydroxybiphenyl dioxygenase"/>
    <property type="match status" value="1"/>
</dbReference>
<feature type="non-terminal residue" evidence="2">
    <location>
        <position position="1"/>
    </location>
</feature>
<accession>A0A382XZJ7</accession>
<dbReference type="PROSITE" id="PS51819">
    <property type="entry name" value="VOC"/>
    <property type="match status" value="1"/>
</dbReference>
<proteinExistence type="predicted"/>
<dbReference type="InterPro" id="IPR004360">
    <property type="entry name" value="Glyas_Fos-R_dOase_dom"/>
</dbReference>
<gene>
    <name evidence="2" type="ORF">METZ01_LOCUS428542</name>
</gene>
<dbReference type="InterPro" id="IPR037523">
    <property type="entry name" value="VOC_core"/>
</dbReference>
<name>A0A382XZJ7_9ZZZZ</name>
<evidence type="ECO:0000313" key="2">
    <source>
        <dbReference type="EMBL" id="SVD75688.1"/>
    </source>
</evidence>
<reference evidence="2" key="1">
    <citation type="submission" date="2018-05" db="EMBL/GenBank/DDBJ databases">
        <authorList>
            <person name="Lanie J.A."/>
            <person name="Ng W.-L."/>
            <person name="Kazmierczak K.M."/>
            <person name="Andrzejewski T.M."/>
            <person name="Davidsen T.M."/>
            <person name="Wayne K.J."/>
            <person name="Tettelin H."/>
            <person name="Glass J.I."/>
            <person name="Rusch D."/>
            <person name="Podicherti R."/>
            <person name="Tsui H.-C.T."/>
            <person name="Winkler M.E."/>
        </authorList>
    </citation>
    <scope>NUCLEOTIDE SEQUENCE</scope>
</reference>
<dbReference type="InterPro" id="IPR029068">
    <property type="entry name" value="Glyas_Bleomycin-R_OHBP_Dase"/>
</dbReference>
<dbReference type="AlphaFoldDB" id="A0A382XZJ7"/>
<feature type="domain" description="VOC" evidence="1">
    <location>
        <begin position="1"/>
        <end position="107"/>
    </location>
</feature>
<organism evidence="2">
    <name type="scientific">marine metagenome</name>
    <dbReference type="NCBI Taxonomy" id="408172"/>
    <lineage>
        <taxon>unclassified sequences</taxon>
        <taxon>metagenomes</taxon>
        <taxon>ecological metagenomes</taxon>
    </lineage>
</organism>